<dbReference type="EMBL" id="PDCJ01000001">
    <property type="protein sequence ID" value="PEG30719.1"/>
    <property type="molecule type" value="Genomic_DNA"/>
</dbReference>
<feature type="transmembrane region" description="Helical" evidence="1">
    <location>
        <begin position="7"/>
        <end position="28"/>
    </location>
</feature>
<keyword evidence="4" id="KW-1185">Reference proteome</keyword>
<feature type="transmembrane region" description="Helical" evidence="1">
    <location>
        <begin position="34"/>
        <end position="53"/>
    </location>
</feature>
<evidence type="ECO:0000259" key="2">
    <source>
        <dbReference type="Pfam" id="PF00149"/>
    </source>
</evidence>
<dbReference type="AlphaFoldDB" id="A0A2A7MGJ4"/>
<evidence type="ECO:0000313" key="4">
    <source>
        <dbReference type="Proteomes" id="UP000220840"/>
    </source>
</evidence>
<dbReference type="OrthoDB" id="9780884at2"/>
<dbReference type="InterPro" id="IPR004843">
    <property type="entry name" value="Calcineurin-like_PHP"/>
</dbReference>
<evidence type="ECO:0000256" key="1">
    <source>
        <dbReference type="SAM" id="Phobius"/>
    </source>
</evidence>
<evidence type="ECO:0000313" key="3">
    <source>
        <dbReference type="EMBL" id="PEG30719.1"/>
    </source>
</evidence>
<dbReference type="Proteomes" id="UP000220840">
    <property type="component" value="Unassembled WGS sequence"/>
</dbReference>
<dbReference type="Gene3D" id="3.60.21.10">
    <property type="match status" value="1"/>
</dbReference>
<dbReference type="CDD" id="cd07385">
    <property type="entry name" value="MPP_YkuE_C"/>
    <property type="match status" value="1"/>
</dbReference>
<feature type="domain" description="Calcineurin-like phosphoesterase" evidence="2">
    <location>
        <begin position="152"/>
        <end position="319"/>
    </location>
</feature>
<dbReference type="PANTHER" id="PTHR31302:SF0">
    <property type="entry name" value="TRANSMEMBRANE PROTEIN WITH METALLOPHOSPHOESTERASE DOMAIN"/>
    <property type="match status" value="1"/>
</dbReference>
<keyword evidence="1" id="KW-0812">Transmembrane</keyword>
<dbReference type="InterPro" id="IPR051158">
    <property type="entry name" value="Metallophosphoesterase_sf"/>
</dbReference>
<comment type="caution">
    <text evidence="3">The sequence shown here is derived from an EMBL/GenBank/DDBJ whole genome shotgun (WGS) entry which is preliminary data.</text>
</comment>
<feature type="transmembrane region" description="Helical" evidence="1">
    <location>
        <begin position="65"/>
        <end position="86"/>
    </location>
</feature>
<dbReference type="RefSeq" id="WP_058294888.1">
    <property type="nucleotide sequence ID" value="NZ_CAMRXG010000013.1"/>
</dbReference>
<dbReference type="Pfam" id="PF00149">
    <property type="entry name" value="Metallophos"/>
    <property type="match status" value="1"/>
</dbReference>
<keyword evidence="1" id="KW-0472">Membrane</keyword>
<reference evidence="3 4" key="1">
    <citation type="submission" date="2017-10" db="EMBL/GenBank/DDBJ databases">
        <title>Effective Description of Clostridium neonatale sp. nov. linked to necrotizing enterocolitis in neonates and a clarification of species assignable to the genus Clostridium (Prazmowski 1880) emend. Lawson and Rainey 2016.</title>
        <authorList>
            <person name="Bernard K."/>
            <person name="Burdz T."/>
            <person name="Wiebe D."/>
            <person name="Balcewich B."/>
            <person name="Alfa M."/>
            <person name="Bernier A.-M."/>
        </authorList>
    </citation>
    <scope>NUCLEOTIDE SEQUENCE [LARGE SCALE GENOMIC DNA]</scope>
    <source>
        <strain evidence="3 4">LCDC99A005</strain>
    </source>
</reference>
<gene>
    <name evidence="3" type="ORF">CQ394_03070</name>
</gene>
<proteinExistence type="predicted"/>
<dbReference type="STRING" id="137838.GCA_001458595_02073"/>
<organism evidence="3 4">
    <name type="scientific">Clostridium neonatale</name>
    <dbReference type="NCBI Taxonomy" id="137838"/>
    <lineage>
        <taxon>Bacteria</taxon>
        <taxon>Bacillati</taxon>
        <taxon>Bacillota</taxon>
        <taxon>Clostridia</taxon>
        <taxon>Eubacteriales</taxon>
        <taxon>Clostridiaceae</taxon>
        <taxon>Clostridium</taxon>
    </lineage>
</organism>
<dbReference type="InterPro" id="IPR029052">
    <property type="entry name" value="Metallo-depent_PP-like"/>
</dbReference>
<dbReference type="PANTHER" id="PTHR31302">
    <property type="entry name" value="TRANSMEMBRANE PROTEIN WITH METALLOPHOSPHOESTERASE DOMAIN-RELATED"/>
    <property type="match status" value="1"/>
</dbReference>
<feature type="transmembrane region" description="Helical" evidence="1">
    <location>
        <begin position="106"/>
        <end position="124"/>
    </location>
</feature>
<sequence length="375" mass="42545">MIIIALLVYSILNFYVGKRVVLLLTAVFPKINNLIFWILYIMCALCIFIGYAVPRFKFTKIAKIISGYYMSTFLYLLIIFIVLDIIRIIFGHTKFFEESILNNPKASIIIGSIIFVLVAGIILYGNYNAKNIQIVNYDVNISRISNNHKELNIAMISDIHIGDIIGYREIEEISQKINGLKPDIVLISGDVFDGDYYAVEDIEKIEDAFKNLNSKYGTYAVLGNHDSGSSYDKMVEFFKQADIKLLQDEFLEIDDEFTVVGRKDISPIGEQGIKREDINAVLEDVNTNKPIIMLDHQPSKINEEAEKNIDMILCGHTHKGQLFPGNLITKNLFLIDYGYLKVKNTNIIVSSGVGTWGPRMRIGSKAEIVNIKLNY</sequence>
<accession>A0A2A7MGJ4</accession>
<name>A0A2A7MGJ4_9CLOT</name>
<protein>
    <submittedName>
        <fullName evidence="3">Metallophosphoesterase</fullName>
    </submittedName>
</protein>
<keyword evidence="1" id="KW-1133">Transmembrane helix</keyword>
<dbReference type="SUPFAM" id="SSF56300">
    <property type="entry name" value="Metallo-dependent phosphatases"/>
    <property type="match status" value="1"/>
</dbReference>
<dbReference type="GO" id="GO:0016787">
    <property type="term" value="F:hydrolase activity"/>
    <property type="evidence" value="ECO:0007669"/>
    <property type="project" value="InterPro"/>
</dbReference>